<feature type="region of interest" description="Disordered" evidence="5">
    <location>
        <begin position="629"/>
        <end position="648"/>
    </location>
</feature>
<evidence type="ECO:0000256" key="6">
    <source>
        <dbReference type="SAM" id="Phobius"/>
    </source>
</evidence>
<name>A0A7D6GTY2_9ACTN</name>
<accession>A0A7D6GTY2</accession>
<sequence length="648" mass="67462">MVDRNRGGLLLQPWSVLVPAALLVALAVGVNLVADHLLAVRRDDEARPDDVVGPDDVVRDDVVRPDDEARRGVVSRVAAGPRVPAARAAPHDADALPTGQHQPPASTVAVGEVRVTDLGAEAAGRRLLAGVSFTVAAGEVLALVGRSGSGKTTAGRALLGEAGPGVRITGRVEVAGRTVSPATPPSPGTVGYVPQQPSAALNPVRRIGAVLREVASRHARPGRQATGGPPARGAGGRRAAARRAVADVLARVDLPGDREFLRRFPHQLSGGQQQRLVIAHALLARARVLVADEPTTGQDSLTRRDVAHELRALADAGMAVVLLSHDLHLVRAVADRLVVLDAGTVVEAGPTAEVLAAPRDERTRRLLAAAPPAPRAAGPTRPRALHVADLVATHPDGLRRRTVLHGVAAAVAPGGCLAVVGRSGSGKTTLARCVAGLHPPSSGTVDLDGRPLAGTLDRRPRADLAAVQYVSQDARASFHPHRSVLEQVSRVAVRLRDLSPGRGREAARTVLGEVGLAAHVVARRPDRLSGGELQRAALARALLAEPRVVICDEITSGLDMVTRDRIVALVDRLRRTHGLALIVISHDRDVVARLADHVVVLAAGQVVEAGPAATLLTTARHELTRALLDPPEVGIGPPTGQGRDRAGP</sequence>
<keyword evidence="6" id="KW-0472">Membrane</keyword>
<keyword evidence="6" id="KW-1133">Transmembrane helix</keyword>
<dbReference type="PANTHER" id="PTHR43776">
    <property type="entry name" value="TRANSPORT ATP-BINDING PROTEIN"/>
    <property type="match status" value="1"/>
</dbReference>
<keyword evidence="6" id="KW-0812">Transmembrane</keyword>
<organism evidence="8">
    <name type="scientific">Micromonospora carbonacea</name>
    <dbReference type="NCBI Taxonomy" id="47853"/>
    <lineage>
        <taxon>Bacteria</taxon>
        <taxon>Bacillati</taxon>
        <taxon>Actinomycetota</taxon>
        <taxon>Actinomycetes</taxon>
        <taxon>Micromonosporales</taxon>
        <taxon>Micromonosporaceae</taxon>
        <taxon>Micromonospora</taxon>
    </lineage>
</organism>
<dbReference type="GO" id="GO:0016887">
    <property type="term" value="F:ATP hydrolysis activity"/>
    <property type="evidence" value="ECO:0007669"/>
    <property type="project" value="InterPro"/>
</dbReference>
<feature type="domain" description="ABC transporter" evidence="7">
    <location>
        <begin position="113"/>
        <end position="367"/>
    </location>
</feature>
<dbReference type="InterPro" id="IPR050319">
    <property type="entry name" value="ABC_transp_ATP-bind"/>
</dbReference>
<dbReference type="InterPro" id="IPR003439">
    <property type="entry name" value="ABC_transporter-like_ATP-bd"/>
</dbReference>
<dbReference type="Pfam" id="PF00005">
    <property type="entry name" value="ABC_tran"/>
    <property type="match status" value="2"/>
</dbReference>
<dbReference type="PROSITE" id="PS00211">
    <property type="entry name" value="ABC_TRANSPORTER_1"/>
    <property type="match status" value="1"/>
</dbReference>
<evidence type="ECO:0000256" key="4">
    <source>
        <dbReference type="ARBA" id="ARBA00022840"/>
    </source>
</evidence>
<dbReference type="AlphaFoldDB" id="A0A7D6GTY2"/>
<feature type="region of interest" description="Disordered" evidence="5">
    <location>
        <begin position="215"/>
        <end position="239"/>
    </location>
</feature>
<feature type="compositionally biased region" description="Low complexity" evidence="5">
    <location>
        <begin position="222"/>
        <end position="232"/>
    </location>
</feature>
<reference evidence="8" key="1">
    <citation type="submission" date="2020-08" db="EMBL/GenBank/DDBJ databases">
        <title>A bifunctional nitrone conjugated secondary metabolite targeting the ribosome.</title>
        <authorList>
            <person name="Limbrick E.M."/>
            <person name="Graf M."/>
            <person name="Derewacz D.K."/>
            <person name="Nguyen F."/>
            <person name="Spraggins J.M."/>
            <person name="Wieland M."/>
            <person name="Ynigez-Gutierrez A.E."/>
            <person name="Reisman B.J."/>
            <person name="Zinshteyn B."/>
            <person name="McCulloch K."/>
            <person name="Iverson T.M."/>
            <person name="Green R."/>
            <person name="Wilson D.N."/>
            <person name="Bachmann B.O."/>
        </authorList>
    </citation>
    <scope>NUCLEOTIDE SEQUENCE</scope>
    <source>
        <strain evidence="8">Africana</strain>
    </source>
</reference>
<dbReference type="PANTHER" id="PTHR43776:SF7">
    <property type="entry name" value="D,D-DIPEPTIDE TRANSPORT ATP-BINDING PROTEIN DDPF-RELATED"/>
    <property type="match status" value="1"/>
</dbReference>
<evidence type="ECO:0000256" key="3">
    <source>
        <dbReference type="ARBA" id="ARBA00022741"/>
    </source>
</evidence>
<keyword evidence="2" id="KW-0813">Transport</keyword>
<evidence type="ECO:0000259" key="7">
    <source>
        <dbReference type="PROSITE" id="PS50893"/>
    </source>
</evidence>
<evidence type="ECO:0000256" key="1">
    <source>
        <dbReference type="ARBA" id="ARBA00005417"/>
    </source>
</evidence>
<keyword evidence="4 8" id="KW-0067">ATP-binding</keyword>
<evidence type="ECO:0000256" key="2">
    <source>
        <dbReference type="ARBA" id="ARBA00022448"/>
    </source>
</evidence>
<evidence type="ECO:0000256" key="5">
    <source>
        <dbReference type="SAM" id="MobiDB-lite"/>
    </source>
</evidence>
<dbReference type="SMART" id="SM00382">
    <property type="entry name" value="AAA"/>
    <property type="match status" value="2"/>
</dbReference>
<evidence type="ECO:0000313" key="8">
    <source>
        <dbReference type="EMBL" id="QLK01452.1"/>
    </source>
</evidence>
<feature type="region of interest" description="Disordered" evidence="5">
    <location>
        <begin position="81"/>
        <end position="107"/>
    </location>
</feature>
<proteinExistence type="inferred from homology"/>
<keyword evidence="3" id="KW-0547">Nucleotide-binding</keyword>
<dbReference type="InterPro" id="IPR017871">
    <property type="entry name" value="ABC_transporter-like_CS"/>
</dbReference>
<dbReference type="Gene3D" id="3.40.50.300">
    <property type="entry name" value="P-loop containing nucleotide triphosphate hydrolases"/>
    <property type="match status" value="2"/>
</dbReference>
<dbReference type="EMBL" id="CP058905">
    <property type="protein sequence ID" value="QLK01452.1"/>
    <property type="molecule type" value="Genomic_DNA"/>
</dbReference>
<protein>
    <submittedName>
        <fullName evidence="8">ABC transporter ATP-binding protein</fullName>
    </submittedName>
</protein>
<feature type="domain" description="ABC transporter" evidence="7">
    <location>
        <begin position="385"/>
        <end position="628"/>
    </location>
</feature>
<feature type="transmembrane region" description="Helical" evidence="6">
    <location>
        <begin position="14"/>
        <end position="34"/>
    </location>
</feature>
<dbReference type="InterPro" id="IPR027417">
    <property type="entry name" value="P-loop_NTPase"/>
</dbReference>
<dbReference type="SUPFAM" id="SSF52540">
    <property type="entry name" value="P-loop containing nucleoside triphosphate hydrolases"/>
    <property type="match status" value="2"/>
</dbReference>
<dbReference type="PROSITE" id="PS50893">
    <property type="entry name" value="ABC_TRANSPORTER_2"/>
    <property type="match status" value="2"/>
</dbReference>
<dbReference type="GO" id="GO:0055085">
    <property type="term" value="P:transmembrane transport"/>
    <property type="evidence" value="ECO:0007669"/>
    <property type="project" value="UniProtKB-ARBA"/>
</dbReference>
<dbReference type="GO" id="GO:0005524">
    <property type="term" value="F:ATP binding"/>
    <property type="evidence" value="ECO:0007669"/>
    <property type="project" value="UniProtKB-KW"/>
</dbReference>
<gene>
    <name evidence="8" type="ORF">HZU44_15500</name>
</gene>
<comment type="similarity">
    <text evidence="1">Belongs to the ABC transporter superfamily.</text>
</comment>
<dbReference type="InterPro" id="IPR003593">
    <property type="entry name" value="AAA+_ATPase"/>
</dbReference>